<accession>A0A6C0LF00</accession>
<proteinExistence type="predicted"/>
<protein>
    <submittedName>
        <fullName evidence="1">Uncharacterized protein</fullName>
    </submittedName>
</protein>
<dbReference type="EMBL" id="MN740462">
    <property type="protein sequence ID" value="QHU27782.1"/>
    <property type="molecule type" value="Genomic_DNA"/>
</dbReference>
<evidence type="ECO:0000313" key="1">
    <source>
        <dbReference type="EMBL" id="QHU27782.1"/>
    </source>
</evidence>
<dbReference type="AlphaFoldDB" id="A0A6C0LF00"/>
<reference evidence="1" key="1">
    <citation type="journal article" date="2020" name="Nature">
        <title>Giant virus diversity and host interactions through global metagenomics.</title>
        <authorList>
            <person name="Schulz F."/>
            <person name="Roux S."/>
            <person name="Paez-Espino D."/>
            <person name="Jungbluth S."/>
            <person name="Walsh D.A."/>
            <person name="Denef V.J."/>
            <person name="McMahon K.D."/>
            <person name="Konstantinidis K.T."/>
            <person name="Eloe-Fadrosh E.A."/>
            <person name="Kyrpides N.C."/>
            <person name="Woyke T."/>
        </authorList>
    </citation>
    <scope>NUCLEOTIDE SEQUENCE</scope>
    <source>
        <strain evidence="1">GVMAG-M-3300027769-26</strain>
    </source>
</reference>
<organism evidence="1">
    <name type="scientific">viral metagenome</name>
    <dbReference type="NCBI Taxonomy" id="1070528"/>
    <lineage>
        <taxon>unclassified sequences</taxon>
        <taxon>metagenomes</taxon>
        <taxon>organismal metagenomes</taxon>
    </lineage>
</organism>
<name>A0A6C0LF00_9ZZZZ</name>
<sequence>MIDSTIISCVAVNNEFNIIGINRKDINVQDTHINEIEEDK</sequence>